<protein>
    <submittedName>
        <fullName evidence="3">Secreted protein</fullName>
    </submittedName>
</protein>
<accession>A0A1I7Z439</accession>
<organism evidence="2 3">
    <name type="scientific">Steinernema glaseri</name>
    <dbReference type="NCBI Taxonomy" id="37863"/>
    <lineage>
        <taxon>Eukaryota</taxon>
        <taxon>Metazoa</taxon>
        <taxon>Ecdysozoa</taxon>
        <taxon>Nematoda</taxon>
        <taxon>Chromadorea</taxon>
        <taxon>Rhabditida</taxon>
        <taxon>Tylenchina</taxon>
        <taxon>Panagrolaimomorpha</taxon>
        <taxon>Strongyloidoidea</taxon>
        <taxon>Steinernematidae</taxon>
        <taxon>Steinernema</taxon>
    </lineage>
</organism>
<proteinExistence type="predicted"/>
<evidence type="ECO:0000313" key="2">
    <source>
        <dbReference type="Proteomes" id="UP000095287"/>
    </source>
</evidence>
<evidence type="ECO:0000256" key="1">
    <source>
        <dbReference type="SAM" id="MobiDB-lite"/>
    </source>
</evidence>
<sequence length="76" mass="8627">MRHKCLMYARLATIPPVLSASAQEQNRFWDRRNEDGYPLSTALGMVPEHGNKDDEDTVSGDYDGDDNSYCWPNAYA</sequence>
<keyword evidence="2" id="KW-1185">Reference proteome</keyword>
<evidence type="ECO:0000313" key="3">
    <source>
        <dbReference type="WBParaSite" id="L893_g22406.t1"/>
    </source>
</evidence>
<feature type="compositionally biased region" description="Acidic residues" evidence="1">
    <location>
        <begin position="53"/>
        <end position="65"/>
    </location>
</feature>
<dbReference type="WBParaSite" id="L893_g22406.t1">
    <property type="protein sequence ID" value="L893_g22406.t1"/>
    <property type="gene ID" value="L893_g22406"/>
</dbReference>
<dbReference type="AlphaFoldDB" id="A0A1I7Z439"/>
<dbReference type="Proteomes" id="UP000095287">
    <property type="component" value="Unplaced"/>
</dbReference>
<reference evidence="3" key="1">
    <citation type="submission" date="2016-11" db="UniProtKB">
        <authorList>
            <consortium name="WormBaseParasite"/>
        </authorList>
    </citation>
    <scope>IDENTIFICATION</scope>
</reference>
<feature type="region of interest" description="Disordered" evidence="1">
    <location>
        <begin position="43"/>
        <end position="65"/>
    </location>
</feature>
<name>A0A1I7Z439_9BILA</name>